<dbReference type="AlphaFoldDB" id="A0A510KLY9"/>
<accession>A0A510KLY9</accession>
<gene>
    <name evidence="1" type="ORF">JMUB3935_1275</name>
</gene>
<sequence>MKILAKVMKINRNIGLKRGKVNYEFKEFTAGIV</sequence>
<dbReference type="EMBL" id="AP019840">
    <property type="protein sequence ID" value="BBM52297.1"/>
    <property type="molecule type" value="Genomic_DNA"/>
</dbReference>
<reference evidence="1 2" key="1">
    <citation type="submission" date="2019-07" db="EMBL/GenBank/DDBJ databases">
        <title>Complete Genome Sequence of Leptotrichia trevisanii Strain JMUB3935.</title>
        <authorList>
            <person name="Watanabe S."/>
            <person name="Cui L."/>
        </authorList>
    </citation>
    <scope>NUCLEOTIDE SEQUENCE [LARGE SCALE GENOMIC DNA]</scope>
    <source>
        <strain evidence="1 2">JMUB3935</strain>
    </source>
</reference>
<evidence type="ECO:0000313" key="2">
    <source>
        <dbReference type="Proteomes" id="UP000321378"/>
    </source>
</evidence>
<evidence type="ECO:0000313" key="1">
    <source>
        <dbReference type="EMBL" id="BBM52297.1"/>
    </source>
</evidence>
<name>A0A510KLY9_9FUSO</name>
<proteinExistence type="predicted"/>
<organism evidence="1 2">
    <name type="scientific">Leptotrichia trevisanii</name>
    <dbReference type="NCBI Taxonomy" id="109328"/>
    <lineage>
        <taxon>Bacteria</taxon>
        <taxon>Fusobacteriati</taxon>
        <taxon>Fusobacteriota</taxon>
        <taxon>Fusobacteriia</taxon>
        <taxon>Fusobacteriales</taxon>
        <taxon>Leptotrichiaceae</taxon>
        <taxon>Leptotrichia</taxon>
    </lineage>
</organism>
<dbReference type="Proteomes" id="UP000321378">
    <property type="component" value="Chromosome"/>
</dbReference>
<protein>
    <submittedName>
        <fullName evidence="1">Uncharacterized protein</fullName>
    </submittedName>
</protein>